<dbReference type="SUPFAM" id="SSF53474">
    <property type="entry name" value="alpha/beta-Hydrolases"/>
    <property type="match status" value="1"/>
</dbReference>
<dbReference type="Proteomes" id="UP000634530">
    <property type="component" value="Chromosome"/>
</dbReference>
<keyword evidence="4" id="KW-1185">Reference proteome</keyword>
<proteinExistence type="predicted"/>
<protein>
    <submittedName>
        <fullName evidence="3">Alpha/beta hydrolase</fullName>
    </submittedName>
</protein>
<dbReference type="PANTHER" id="PTHR37017">
    <property type="entry name" value="AB HYDROLASE-1 DOMAIN-CONTAINING PROTEIN-RELATED"/>
    <property type="match status" value="1"/>
</dbReference>
<dbReference type="Gene3D" id="3.40.50.1820">
    <property type="entry name" value="alpha/beta hydrolase"/>
    <property type="match status" value="1"/>
</dbReference>
<gene>
    <name evidence="3" type="ORF">HU752_010735</name>
</gene>
<dbReference type="RefSeq" id="WP_186681623.1">
    <property type="nucleotide sequence ID" value="NZ_CP077093.1"/>
</dbReference>
<keyword evidence="1" id="KW-0732">Signal</keyword>
<keyword evidence="3" id="KW-0378">Hydrolase</keyword>
<dbReference type="PANTHER" id="PTHR37017:SF11">
    <property type="entry name" value="ESTERASE_LIPASE_THIOESTERASE DOMAIN-CONTAINING PROTEIN"/>
    <property type="match status" value="1"/>
</dbReference>
<reference evidence="3 4" key="2">
    <citation type="journal article" date="2021" name="Microorganisms">
        <title>The Ever-Expanding Pseudomonas Genus: Description of 43 New Species and Partition of the Pseudomonas putida Group.</title>
        <authorList>
            <person name="Girard L."/>
            <person name="Lood C."/>
            <person name="Hofte M."/>
            <person name="Vandamme P."/>
            <person name="Rokni-Zadeh H."/>
            <person name="van Noort V."/>
            <person name="Lavigne R."/>
            <person name="De Mot R."/>
        </authorList>
    </citation>
    <scope>NUCLEOTIDE SEQUENCE [LARGE SCALE GENOMIC DNA]</scope>
    <source>
        <strain evidence="3 4">RW8P3</strain>
    </source>
</reference>
<dbReference type="InterPro" id="IPR052897">
    <property type="entry name" value="Sec-Metab_Biosynth_Hydrolase"/>
</dbReference>
<evidence type="ECO:0000313" key="4">
    <source>
        <dbReference type="Proteomes" id="UP000634530"/>
    </source>
</evidence>
<feature type="domain" description="AB hydrolase-1" evidence="2">
    <location>
        <begin position="35"/>
        <end position="245"/>
    </location>
</feature>
<dbReference type="InterPro" id="IPR029058">
    <property type="entry name" value="AB_hydrolase_fold"/>
</dbReference>
<organism evidence="3 4">
    <name type="scientific">Pseudomonas vanderleydeniana</name>
    <dbReference type="NCBI Taxonomy" id="2745495"/>
    <lineage>
        <taxon>Bacteria</taxon>
        <taxon>Pseudomonadati</taxon>
        <taxon>Pseudomonadota</taxon>
        <taxon>Gammaproteobacteria</taxon>
        <taxon>Pseudomonadales</taxon>
        <taxon>Pseudomonadaceae</taxon>
        <taxon>Pseudomonas</taxon>
    </lineage>
</organism>
<evidence type="ECO:0000259" key="2">
    <source>
        <dbReference type="Pfam" id="PF12697"/>
    </source>
</evidence>
<reference evidence="3 4" key="1">
    <citation type="journal article" date="2020" name="Microorganisms">
        <title>Reliable Identification of Environmental Pseudomonas Isolates Using the rpoD Gene.</title>
        <authorList>
            <consortium name="The Broad Institute Genome Sequencing Platform"/>
            <person name="Girard L."/>
            <person name="Lood C."/>
            <person name="Rokni-Zadeh H."/>
            <person name="van Noort V."/>
            <person name="Lavigne R."/>
            <person name="De Mot R."/>
        </authorList>
    </citation>
    <scope>NUCLEOTIDE SEQUENCE [LARGE SCALE GENOMIC DNA]</scope>
    <source>
        <strain evidence="3 4">RW8P3</strain>
    </source>
</reference>
<accession>A0A9E6PPV2</accession>
<name>A0A9E6PPV2_9PSED</name>
<feature type="signal peptide" evidence="1">
    <location>
        <begin position="1"/>
        <end position="22"/>
    </location>
</feature>
<sequence>MRKLPILALSALALAAPMFASAAAEPAAPAGAKNIVIVHGSFVDGSGWRVVHDILIHKGYHVTVVHQPATSLDADVAATREILDQQVGPVVLVGHSSGGAVIGIAGDRDKVKALVYVAGLQPEVGETLGQLLSSMPSPSNDIHATRDGLLFVDRAKFGEDFAADQTTNRTDFLAASQVPAAAATFGTQNWAAAWHKKPSYGIVATDDKALNPDLQRWMYKRAGSKVTEIKASHTVYISQPEAVAKVIEQAALNAK</sequence>
<dbReference type="GO" id="GO:0016787">
    <property type="term" value="F:hydrolase activity"/>
    <property type="evidence" value="ECO:0007669"/>
    <property type="project" value="UniProtKB-KW"/>
</dbReference>
<feature type="chain" id="PRO_5039722761" evidence="1">
    <location>
        <begin position="23"/>
        <end position="255"/>
    </location>
</feature>
<dbReference type="KEGG" id="pvw:HU752_010735"/>
<dbReference type="EMBL" id="CP077093">
    <property type="protein sequence ID" value="QXI30393.1"/>
    <property type="molecule type" value="Genomic_DNA"/>
</dbReference>
<dbReference type="Pfam" id="PF12697">
    <property type="entry name" value="Abhydrolase_6"/>
    <property type="match status" value="1"/>
</dbReference>
<evidence type="ECO:0000256" key="1">
    <source>
        <dbReference type="SAM" id="SignalP"/>
    </source>
</evidence>
<dbReference type="InterPro" id="IPR000073">
    <property type="entry name" value="AB_hydrolase_1"/>
</dbReference>
<dbReference type="AlphaFoldDB" id="A0A9E6PPV2"/>
<evidence type="ECO:0000313" key="3">
    <source>
        <dbReference type="EMBL" id="QXI30393.1"/>
    </source>
</evidence>